<dbReference type="EMBL" id="JANEYG010000005">
    <property type="protein sequence ID" value="KAJ8923440.1"/>
    <property type="molecule type" value="Genomic_DNA"/>
</dbReference>
<dbReference type="Pfam" id="PF00014">
    <property type="entry name" value="Kunitz_BPTI"/>
    <property type="match status" value="1"/>
</dbReference>
<feature type="domain" description="BPTI/Kunitz inhibitor" evidence="4">
    <location>
        <begin position="29"/>
        <end position="81"/>
    </location>
</feature>
<protein>
    <recommendedName>
        <fullName evidence="4">BPTI/Kunitz inhibitor domain-containing protein</fullName>
    </recommendedName>
</protein>
<dbReference type="InterPro" id="IPR020901">
    <property type="entry name" value="Prtase_inh_Kunz-CS"/>
</dbReference>
<dbReference type="PANTHER" id="PTHR10083:SF374">
    <property type="entry name" value="BPTI_KUNITZ INHIBITOR DOMAIN-CONTAINING PROTEIN"/>
    <property type="match status" value="1"/>
</dbReference>
<name>A0AAV8W9Z3_9CUCU</name>
<evidence type="ECO:0000256" key="1">
    <source>
        <dbReference type="ARBA" id="ARBA00022690"/>
    </source>
</evidence>
<organism evidence="5 6">
    <name type="scientific">Exocentrus adspersus</name>
    <dbReference type="NCBI Taxonomy" id="1586481"/>
    <lineage>
        <taxon>Eukaryota</taxon>
        <taxon>Metazoa</taxon>
        <taxon>Ecdysozoa</taxon>
        <taxon>Arthropoda</taxon>
        <taxon>Hexapoda</taxon>
        <taxon>Insecta</taxon>
        <taxon>Pterygota</taxon>
        <taxon>Neoptera</taxon>
        <taxon>Endopterygota</taxon>
        <taxon>Coleoptera</taxon>
        <taxon>Polyphaga</taxon>
        <taxon>Cucujiformia</taxon>
        <taxon>Chrysomeloidea</taxon>
        <taxon>Cerambycidae</taxon>
        <taxon>Lamiinae</taxon>
        <taxon>Acanthocinini</taxon>
        <taxon>Exocentrus</taxon>
    </lineage>
</organism>
<dbReference type="Gene3D" id="4.10.410.10">
    <property type="entry name" value="Pancreatic trypsin inhibitor Kunitz domain"/>
    <property type="match status" value="1"/>
</dbReference>
<dbReference type="PRINTS" id="PR00759">
    <property type="entry name" value="BASICPTASE"/>
</dbReference>
<dbReference type="GO" id="GO:0004867">
    <property type="term" value="F:serine-type endopeptidase inhibitor activity"/>
    <property type="evidence" value="ECO:0007669"/>
    <property type="project" value="UniProtKB-KW"/>
</dbReference>
<dbReference type="PANTHER" id="PTHR10083">
    <property type="entry name" value="KUNITZ-TYPE PROTEASE INHIBITOR-RELATED"/>
    <property type="match status" value="1"/>
</dbReference>
<evidence type="ECO:0000313" key="5">
    <source>
        <dbReference type="EMBL" id="KAJ8923440.1"/>
    </source>
</evidence>
<evidence type="ECO:0000256" key="3">
    <source>
        <dbReference type="ARBA" id="ARBA00023157"/>
    </source>
</evidence>
<evidence type="ECO:0000259" key="4">
    <source>
        <dbReference type="PROSITE" id="PS50279"/>
    </source>
</evidence>
<dbReference type="AlphaFoldDB" id="A0AAV8W9Z3"/>
<evidence type="ECO:0000313" key="6">
    <source>
        <dbReference type="Proteomes" id="UP001159042"/>
    </source>
</evidence>
<proteinExistence type="predicted"/>
<dbReference type="SMART" id="SM00131">
    <property type="entry name" value="KU"/>
    <property type="match status" value="1"/>
</dbReference>
<keyword evidence="3" id="KW-1015">Disulfide bond</keyword>
<comment type="caution">
    <text evidence="5">The sequence shown here is derived from an EMBL/GenBank/DDBJ whole genome shotgun (WGS) entry which is preliminary data.</text>
</comment>
<dbReference type="InterPro" id="IPR036880">
    <property type="entry name" value="Kunitz_BPTI_sf"/>
</dbReference>
<dbReference type="GO" id="GO:0005615">
    <property type="term" value="C:extracellular space"/>
    <property type="evidence" value="ECO:0007669"/>
    <property type="project" value="TreeGrafter"/>
</dbReference>
<dbReference type="PROSITE" id="PS00280">
    <property type="entry name" value="BPTI_KUNITZ_1"/>
    <property type="match status" value="1"/>
</dbReference>
<gene>
    <name evidence="5" type="ORF">NQ315_001999</name>
</gene>
<dbReference type="PROSITE" id="PS50279">
    <property type="entry name" value="BPTI_KUNITZ_2"/>
    <property type="match status" value="1"/>
</dbReference>
<keyword evidence="1" id="KW-0646">Protease inhibitor</keyword>
<dbReference type="Proteomes" id="UP001159042">
    <property type="component" value="Unassembled WGS sequence"/>
</dbReference>
<accession>A0AAV8W9Z3</accession>
<keyword evidence="6" id="KW-1185">Reference proteome</keyword>
<sequence length="90" mass="10573">MYHNFSAKYFLNDPTDFDDIFFKCRNLDCSEPQALEGPMCLAYLPRYRWNNIQQRCVRFIYGGCRGTANNFETQKECEHVAGKICRLSSD</sequence>
<dbReference type="InterPro" id="IPR002223">
    <property type="entry name" value="Kunitz_BPTI"/>
</dbReference>
<keyword evidence="2" id="KW-0722">Serine protease inhibitor</keyword>
<dbReference type="InterPro" id="IPR050098">
    <property type="entry name" value="TFPI/VKTCI-like"/>
</dbReference>
<dbReference type="CDD" id="cd00109">
    <property type="entry name" value="Kunitz-type"/>
    <property type="match status" value="1"/>
</dbReference>
<reference evidence="5 6" key="1">
    <citation type="journal article" date="2023" name="Insect Mol. Biol.">
        <title>Genome sequencing provides insights into the evolution of gene families encoding plant cell wall-degrading enzymes in longhorned beetles.</title>
        <authorList>
            <person name="Shin N.R."/>
            <person name="Okamura Y."/>
            <person name="Kirsch R."/>
            <person name="Pauchet Y."/>
        </authorList>
    </citation>
    <scope>NUCLEOTIDE SEQUENCE [LARGE SCALE GENOMIC DNA]</scope>
    <source>
        <strain evidence="5">EAD_L_NR</strain>
    </source>
</reference>
<dbReference type="SUPFAM" id="SSF57362">
    <property type="entry name" value="BPTI-like"/>
    <property type="match status" value="1"/>
</dbReference>
<evidence type="ECO:0000256" key="2">
    <source>
        <dbReference type="ARBA" id="ARBA00022900"/>
    </source>
</evidence>